<evidence type="ECO:0000313" key="2">
    <source>
        <dbReference type="EMBL" id="KAF2266252.1"/>
    </source>
</evidence>
<feature type="chain" id="PRO_5040401674" evidence="1">
    <location>
        <begin position="18"/>
        <end position="166"/>
    </location>
</feature>
<comment type="caution">
    <text evidence="2">The sequence shown here is derived from an EMBL/GenBank/DDBJ whole genome shotgun (WGS) entry which is preliminary data.</text>
</comment>
<dbReference type="EMBL" id="ML986599">
    <property type="protein sequence ID" value="KAF2266252.1"/>
    <property type="molecule type" value="Genomic_DNA"/>
</dbReference>
<feature type="signal peptide" evidence="1">
    <location>
        <begin position="1"/>
        <end position="17"/>
    </location>
</feature>
<protein>
    <submittedName>
        <fullName evidence="2">Uncharacterized protein</fullName>
    </submittedName>
</protein>
<dbReference type="Proteomes" id="UP000800093">
    <property type="component" value="Unassembled WGS sequence"/>
</dbReference>
<reference evidence="3" key="1">
    <citation type="journal article" date="2020" name="Stud. Mycol.">
        <title>101 Dothideomycetes genomes: A test case for predicting lifestyles and emergence of pathogens.</title>
        <authorList>
            <person name="Haridas S."/>
            <person name="Albert R."/>
            <person name="Binder M."/>
            <person name="Bloem J."/>
            <person name="LaButti K."/>
            <person name="Salamov A."/>
            <person name="Andreopoulos B."/>
            <person name="Baker S."/>
            <person name="Barry K."/>
            <person name="Bills G."/>
            <person name="Bluhm B."/>
            <person name="Cannon C."/>
            <person name="Castanera R."/>
            <person name="Culley D."/>
            <person name="Daum C."/>
            <person name="Ezra D."/>
            <person name="Gonzalez J."/>
            <person name="Henrissat B."/>
            <person name="Kuo A."/>
            <person name="Liang C."/>
            <person name="Lipzen A."/>
            <person name="Lutzoni F."/>
            <person name="Magnuson J."/>
            <person name="Mondo S."/>
            <person name="Nolan M."/>
            <person name="Ohm R."/>
            <person name="Pangilinan J."/>
            <person name="Park H.-J."/>
            <person name="Ramirez L."/>
            <person name="Alfaro M."/>
            <person name="Sun H."/>
            <person name="Tritt A."/>
            <person name="Yoshinaga Y."/>
            <person name="Zwiers L.-H."/>
            <person name="Turgeon B."/>
            <person name="Goodwin S."/>
            <person name="Spatafora J."/>
            <person name="Crous P."/>
            <person name="Grigoriev I."/>
        </authorList>
    </citation>
    <scope>NUCLEOTIDE SEQUENCE [LARGE SCALE GENOMIC DNA]</scope>
    <source>
        <strain evidence="3">CBS 304.66</strain>
    </source>
</reference>
<proteinExistence type="predicted"/>
<gene>
    <name evidence="2" type="ORF">CC78DRAFT_566915</name>
</gene>
<organism evidence="2 3">
    <name type="scientific">Lojkania enalia</name>
    <dbReference type="NCBI Taxonomy" id="147567"/>
    <lineage>
        <taxon>Eukaryota</taxon>
        <taxon>Fungi</taxon>
        <taxon>Dikarya</taxon>
        <taxon>Ascomycota</taxon>
        <taxon>Pezizomycotina</taxon>
        <taxon>Dothideomycetes</taxon>
        <taxon>Pleosporomycetidae</taxon>
        <taxon>Pleosporales</taxon>
        <taxon>Pleosporales incertae sedis</taxon>
        <taxon>Lojkania</taxon>
    </lineage>
</organism>
<evidence type="ECO:0000256" key="1">
    <source>
        <dbReference type="SAM" id="SignalP"/>
    </source>
</evidence>
<evidence type="ECO:0000313" key="3">
    <source>
        <dbReference type="Proteomes" id="UP000800093"/>
    </source>
</evidence>
<keyword evidence="3" id="KW-1185">Reference proteome</keyword>
<dbReference type="AlphaFoldDB" id="A0A9P4KE84"/>
<keyword evidence="1" id="KW-0732">Signal</keyword>
<dbReference type="OrthoDB" id="3924764at2759"/>
<accession>A0A9P4KE84</accession>
<sequence>MKVKSIIPWTLALLASGGPLPEGECPQTRCYNTTNECGMVYGGCWDECAPPASRLQYFTKPICPLTSFAPMPTTPQARIGTPLPPTTSIPCHLGVHMCEDLITVCGDRTIMYGGCHNVCSAKTYMPPPCTEAPVSITAPSETSKKKQPPRGHCTHAKAFMCAPAAW</sequence>
<name>A0A9P4KE84_9PLEO</name>